<reference evidence="2" key="1">
    <citation type="submission" date="2022-10" db="EMBL/GenBank/DDBJ databases">
        <title>WGS of marine actinomycetes from Thailand.</title>
        <authorList>
            <person name="Thawai C."/>
        </authorList>
    </citation>
    <scope>NUCLEOTIDE SEQUENCE</scope>
    <source>
        <strain evidence="2">SW21</strain>
    </source>
</reference>
<evidence type="ECO:0000256" key="1">
    <source>
        <dbReference type="SAM" id="Phobius"/>
    </source>
</evidence>
<keyword evidence="1" id="KW-0472">Membrane</keyword>
<protein>
    <recommendedName>
        <fullName evidence="4">Transmembrane protein</fullName>
    </recommendedName>
</protein>
<evidence type="ECO:0000313" key="2">
    <source>
        <dbReference type="EMBL" id="MCX2966816.1"/>
    </source>
</evidence>
<accession>A0A9X3D8P2</accession>
<keyword evidence="1" id="KW-0812">Transmembrane</keyword>
<feature type="transmembrane region" description="Helical" evidence="1">
    <location>
        <begin position="161"/>
        <end position="182"/>
    </location>
</feature>
<sequence length="207" mass="22147">MRRATNPARGRVSPALTPRCWPIARLLSRNPLVRRNDRIEALTLCLATALALVAIPFSFLVHSEVHAAQTAAMERQAQTIHTVQATAVDDASAIVTEAGGGAMVTARWTYNSVPHNGSVDVDDGSINAGDRFDLWVDDAGDATHAPLTAVEAALGSVLTAVAFYLAVLSLIALLVFGARAVLRRFRHRAWDIDLELLTGSGGGHLHR</sequence>
<gene>
    <name evidence="2" type="ORF">OSB52_22325</name>
</gene>
<keyword evidence="3" id="KW-1185">Reference proteome</keyword>
<organism evidence="2 3">
    <name type="scientific">Gordonia aquimaris</name>
    <dbReference type="NCBI Taxonomy" id="2984863"/>
    <lineage>
        <taxon>Bacteria</taxon>
        <taxon>Bacillati</taxon>
        <taxon>Actinomycetota</taxon>
        <taxon>Actinomycetes</taxon>
        <taxon>Mycobacteriales</taxon>
        <taxon>Gordoniaceae</taxon>
        <taxon>Gordonia</taxon>
    </lineage>
</organism>
<dbReference type="AlphaFoldDB" id="A0A9X3D8P2"/>
<evidence type="ECO:0000313" key="3">
    <source>
        <dbReference type="Proteomes" id="UP001143347"/>
    </source>
</evidence>
<comment type="caution">
    <text evidence="2">The sequence shown here is derived from an EMBL/GenBank/DDBJ whole genome shotgun (WGS) entry which is preliminary data.</text>
</comment>
<dbReference type="EMBL" id="JAPKFM010000033">
    <property type="protein sequence ID" value="MCX2966816.1"/>
    <property type="molecule type" value="Genomic_DNA"/>
</dbReference>
<name>A0A9X3D8P2_9ACTN</name>
<dbReference type="PANTHER" id="PTHR42305:SF1">
    <property type="entry name" value="MEMBRANE PROTEIN RV1733C-RELATED"/>
    <property type="match status" value="1"/>
</dbReference>
<evidence type="ECO:0008006" key="4">
    <source>
        <dbReference type="Google" id="ProtNLM"/>
    </source>
</evidence>
<keyword evidence="1" id="KW-1133">Transmembrane helix</keyword>
<dbReference type="RefSeq" id="WP_235726048.1">
    <property type="nucleotide sequence ID" value="NZ_JAPKFM010000033.1"/>
</dbReference>
<feature type="transmembrane region" description="Helical" evidence="1">
    <location>
        <begin position="39"/>
        <end position="61"/>
    </location>
</feature>
<proteinExistence type="predicted"/>
<dbReference type="Proteomes" id="UP001143347">
    <property type="component" value="Unassembled WGS sequence"/>
</dbReference>
<dbReference type="PANTHER" id="PTHR42305">
    <property type="entry name" value="MEMBRANE PROTEIN RV1733C-RELATED"/>
    <property type="match status" value="1"/>
</dbReference>
<dbReference type="InterPro" id="IPR039708">
    <property type="entry name" value="MT1774/Rv1733c-like"/>
</dbReference>